<evidence type="ECO:0000259" key="3">
    <source>
        <dbReference type="Pfam" id="PF00483"/>
    </source>
</evidence>
<comment type="caution">
    <text evidence="6">The sequence shown here is derived from an EMBL/GenBank/DDBJ whole genome shotgun (WGS) entry which is preliminary data.</text>
</comment>
<dbReference type="SUPFAM" id="SSF51161">
    <property type="entry name" value="Trimeric LpxA-like enzymes"/>
    <property type="match status" value="1"/>
</dbReference>
<dbReference type="SUPFAM" id="SSF53448">
    <property type="entry name" value="Nucleotide-diphospho-sugar transferases"/>
    <property type="match status" value="1"/>
</dbReference>
<dbReference type="InterPro" id="IPR050486">
    <property type="entry name" value="Mannose-1P_guanyltransferase"/>
</dbReference>
<dbReference type="SUPFAM" id="SSF53738">
    <property type="entry name" value="Phosphoglucomutase, first 3 domains"/>
    <property type="match status" value="1"/>
</dbReference>
<evidence type="ECO:0000259" key="4">
    <source>
        <dbReference type="Pfam" id="PF02878"/>
    </source>
</evidence>
<evidence type="ECO:0000256" key="2">
    <source>
        <dbReference type="ARBA" id="ARBA00010231"/>
    </source>
</evidence>
<dbReference type="InterPro" id="IPR056729">
    <property type="entry name" value="GMPPB_C"/>
</dbReference>
<dbReference type="Gene3D" id="3.40.120.10">
    <property type="entry name" value="Alpha-D-Glucose-1,6-Bisphosphate, subunit A, domain 3"/>
    <property type="match status" value="1"/>
</dbReference>
<keyword evidence="6" id="KW-0548">Nucleotidyltransferase</keyword>
<dbReference type="GO" id="GO:0005975">
    <property type="term" value="P:carbohydrate metabolic process"/>
    <property type="evidence" value="ECO:0007669"/>
    <property type="project" value="InterPro"/>
</dbReference>
<dbReference type="PANTHER" id="PTHR22572">
    <property type="entry name" value="SUGAR-1-PHOSPHATE GUANYL TRANSFERASE"/>
    <property type="match status" value="1"/>
</dbReference>
<dbReference type="InterPro" id="IPR005835">
    <property type="entry name" value="NTP_transferase_dom"/>
</dbReference>
<dbReference type="GO" id="GO:0016779">
    <property type="term" value="F:nucleotidyltransferase activity"/>
    <property type="evidence" value="ECO:0007669"/>
    <property type="project" value="UniProtKB-KW"/>
</dbReference>
<dbReference type="Proteomes" id="UP000247476">
    <property type="component" value="Unassembled WGS sequence"/>
</dbReference>
<dbReference type="Gene3D" id="3.30.310.50">
    <property type="entry name" value="Alpha-D-phosphohexomutase, C-terminal domain"/>
    <property type="match status" value="1"/>
</dbReference>
<comment type="similarity">
    <text evidence="1">Belongs to the transferase hexapeptide repeat family.</text>
</comment>
<dbReference type="Pfam" id="PF25087">
    <property type="entry name" value="GMPPB_C"/>
    <property type="match status" value="1"/>
</dbReference>
<dbReference type="InterPro" id="IPR029044">
    <property type="entry name" value="Nucleotide-diphossugar_trans"/>
</dbReference>
<accession>A0A2V5KD67</accession>
<protein>
    <submittedName>
        <fullName evidence="6">Mannose-1-phosphate guanylyltransferase</fullName>
    </submittedName>
</protein>
<dbReference type="Gene3D" id="2.160.10.10">
    <property type="entry name" value="Hexapeptide repeat proteins"/>
    <property type="match status" value="1"/>
</dbReference>
<dbReference type="OrthoDB" id="9801899at2"/>
<evidence type="ECO:0000313" key="7">
    <source>
        <dbReference type="Proteomes" id="UP000247476"/>
    </source>
</evidence>
<evidence type="ECO:0000259" key="5">
    <source>
        <dbReference type="Pfam" id="PF25087"/>
    </source>
</evidence>
<dbReference type="InterPro" id="IPR036900">
    <property type="entry name" value="A-D-PHexomutase_C_sf"/>
</dbReference>
<dbReference type="InterPro" id="IPR016055">
    <property type="entry name" value="A-D-PHexomutase_a/b/a-I/II/III"/>
</dbReference>
<organism evidence="6 7">
    <name type="scientific">Paenibacillus flagellatus</name>
    <dbReference type="NCBI Taxonomy" id="2211139"/>
    <lineage>
        <taxon>Bacteria</taxon>
        <taxon>Bacillati</taxon>
        <taxon>Bacillota</taxon>
        <taxon>Bacilli</taxon>
        <taxon>Bacillales</taxon>
        <taxon>Paenibacillaceae</taxon>
        <taxon>Paenibacillus</taxon>
    </lineage>
</organism>
<dbReference type="InterPro" id="IPR005844">
    <property type="entry name" value="A-D-PHexomutase_a/b/a-I"/>
</dbReference>
<keyword evidence="7" id="KW-1185">Reference proteome</keyword>
<dbReference type="Gene3D" id="3.90.550.10">
    <property type="entry name" value="Spore Coat Polysaccharide Biosynthesis Protein SpsA, Chain A"/>
    <property type="match status" value="1"/>
</dbReference>
<proteinExistence type="inferred from homology"/>
<comment type="similarity">
    <text evidence="2">Belongs to the phosphohexose mutase family.</text>
</comment>
<dbReference type="InterPro" id="IPR011004">
    <property type="entry name" value="Trimer_LpxA-like_sf"/>
</dbReference>
<name>A0A2V5KD67_9BACL</name>
<dbReference type="EMBL" id="QJVJ01000001">
    <property type="protein sequence ID" value="PYI57528.1"/>
    <property type="molecule type" value="Genomic_DNA"/>
</dbReference>
<dbReference type="Pfam" id="PF02878">
    <property type="entry name" value="PGM_PMM_I"/>
    <property type="match status" value="1"/>
</dbReference>
<evidence type="ECO:0000256" key="1">
    <source>
        <dbReference type="ARBA" id="ARBA00007274"/>
    </source>
</evidence>
<keyword evidence="6" id="KW-0808">Transferase</keyword>
<dbReference type="GO" id="GO:0016868">
    <property type="term" value="F:intramolecular phosphotransferase activity"/>
    <property type="evidence" value="ECO:0007669"/>
    <property type="project" value="InterPro"/>
</dbReference>
<evidence type="ECO:0000313" key="6">
    <source>
        <dbReference type="EMBL" id="PYI57528.1"/>
    </source>
</evidence>
<gene>
    <name evidence="6" type="ORF">DLM86_03610</name>
</gene>
<reference evidence="6 7" key="1">
    <citation type="submission" date="2018-05" db="EMBL/GenBank/DDBJ databases">
        <title>Paenibacillus flagellatus sp. nov., isolated from selenium mineral soil.</title>
        <authorList>
            <person name="Dai X."/>
        </authorList>
    </citation>
    <scope>NUCLEOTIDE SEQUENCE [LARGE SCALE GENOMIC DNA]</scope>
    <source>
        <strain evidence="6 7">DXL2</strain>
    </source>
</reference>
<dbReference type="SUPFAM" id="SSF55957">
    <property type="entry name" value="Phosphoglucomutase, C-terminal domain"/>
    <property type="match status" value="1"/>
</dbReference>
<dbReference type="Pfam" id="PF00483">
    <property type="entry name" value="NTP_transferase"/>
    <property type="match status" value="1"/>
</dbReference>
<dbReference type="RefSeq" id="WP_110838569.1">
    <property type="nucleotide sequence ID" value="NZ_QJVJ01000001.1"/>
</dbReference>
<sequence>MKAVIMAGGKGTRLRPLTCQLPKPMVPLLNRPCMEYIIELLRDHGITQIGVTMQFMPDAIRSHFGDGRDFGVELHYFEEDSPLGTAGSVKNAAGFLDERFVVISGDAMTDFDLSRAVDFHERRGALATIVLTRVERPLEYGVVMTDDAGRIVRFLEKPDWSEVFSDTVNTGIYVLEPEALQWVETGKEQDFSNDLFPLLMKRGEPLYGYAAEGYWSDIGNMEQYRRTQFDMLEGKVKAAIKGRRVAPGVYVGEGVTLPAGGIVWNGPAYIGDGTVVEDAAAIGPYCVIGSGNRVGRGSMLRQAIIWDNNHISENNEIDGATLCSRIRSYPESVIGDGAVVGSHCTIGPKTHVLPHVKIWPHKRLREHATLNSSVIWGDGAAKPLFADGAVRGFANEEITPEFAAKFAGAYGASLAKGKRLAVSSSADGFARLIRSVLVPALQAVGVRVTDAGESASSVARYGVALLDVDGGIHVQCADSGGRIACRLECMDAAGLPIGKNVERKVENAFVQEDYSRVDAASIEAAKTVDGLTDSYGKRLIAEIGYTERRPLRLAVIAGDPVVRRIVARLADAFQWEASFVDPALGDAGIEAAANGAGIDFGVLFDAGGQTIRLYDETGAPVPHERANVLLYMSYFQCFRGRTIGVPLSAPSFLDSAAEGLGNRVVRTKRNSRAVLEPSAGSPFHPLYDAPFGVGLLARNLIESRLSVSQLLEFLPAFSLHRTSVEVPWDEKGRLMRLLTEQHKDGRADLLDGIKVYDESGWVLLLPETDEPSFTLIAHGERPEAAAELAERYRRELIRHFQ</sequence>
<feature type="domain" description="Alpha-D-phosphohexomutase alpha/beta/alpha" evidence="4">
    <location>
        <begin position="386"/>
        <end position="513"/>
    </location>
</feature>
<dbReference type="CDD" id="cd04181">
    <property type="entry name" value="NTP_transferase"/>
    <property type="match status" value="1"/>
</dbReference>
<dbReference type="AlphaFoldDB" id="A0A2V5KD67"/>
<feature type="domain" description="Nucleotidyl transferase" evidence="3">
    <location>
        <begin position="2"/>
        <end position="228"/>
    </location>
</feature>
<feature type="domain" description="Mannose-1-phosphate guanyltransferase C-terminal" evidence="5">
    <location>
        <begin position="265"/>
        <end position="368"/>
    </location>
</feature>